<evidence type="ECO:0000259" key="2">
    <source>
        <dbReference type="Pfam" id="PF25917"/>
    </source>
</evidence>
<dbReference type="PANTHER" id="PTHR30367:SF1">
    <property type="entry name" value="MULTIDRUG RESISTANCE PROTEIN MDTN"/>
    <property type="match status" value="1"/>
</dbReference>
<dbReference type="OrthoDB" id="9811754at2"/>
<dbReference type="Proteomes" id="UP000244571">
    <property type="component" value="Chromosome"/>
</dbReference>
<name>A0A2R4XPA5_9BURK</name>
<accession>A0A2R4XPA5</accession>
<dbReference type="InterPro" id="IPR058625">
    <property type="entry name" value="MdtA-like_BSH"/>
</dbReference>
<dbReference type="KEGG" id="boz:DBV39_03230"/>
<dbReference type="InterPro" id="IPR058634">
    <property type="entry name" value="AaeA-lik-b-barrel"/>
</dbReference>
<protein>
    <submittedName>
        <fullName evidence="4">Multidrug transporter subunit MdtN</fullName>
    </submittedName>
</protein>
<dbReference type="NCBIfam" id="NF007785">
    <property type="entry name" value="PRK10476.1"/>
    <property type="match status" value="1"/>
</dbReference>
<sequence>MRPAPAKRMIAIALVIVVIASTILMAWRYFVYTERNQVSEDAIIQANIVHIAAMVPGKLETLAVKDGQRVSKGELLFKIDPATYELRVRQARAELALTKAGLNDQLRRIEAESANAVIADEQVQRAQANLELAQSTLKRLESLAPKGYVTAQQVDAARTAQRDAEVSLTQASSQAKAAQALIGQTEAAQATVEVATAALAIAEKALADTVVHAPGNGLVVGLNVSQGEMLAPEQSLFTLIDTDAWYATALFRETELPSIKVGDCAAVYTMAAPGTPMKGRVESIGWGVTTEDMLSLPRTLPFVQKSLNWVRVAQRFPVRILITDPVTDLMRVGASASVVIRDEHTCEGS</sequence>
<evidence type="ECO:0000259" key="3">
    <source>
        <dbReference type="Pfam" id="PF25963"/>
    </source>
</evidence>
<dbReference type="Pfam" id="PF25917">
    <property type="entry name" value="BSH_RND"/>
    <property type="match status" value="1"/>
</dbReference>
<dbReference type="PANTHER" id="PTHR30367">
    <property type="entry name" value="P-HYDROXYBENZOIC ACID EFFLUX PUMP SUBUNIT AAEA-RELATED"/>
    <property type="match status" value="1"/>
</dbReference>
<dbReference type="EMBL" id="CP028901">
    <property type="protein sequence ID" value="AWB35605.1"/>
    <property type="molecule type" value="Genomic_DNA"/>
</dbReference>
<dbReference type="Gene3D" id="2.40.50.100">
    <property type="match status" value="1"/>
</dbReference>
<dbReference type="SUPFAM" id="SSF111369">
    <property type="entry name" value="HlyD-like secretion proteins"/>
    <property type="match status" value="2"/>
</dbReference>
<keyword evidence="1" id="KW-0175">Coiled coil</keyword>
<feature type="coiled-coil region" evidence="1">
    <location>
        <begin position="92"/>
        <end position="143"/>
    </location>
</feature>
<proteinExistence type="predicted"/>
<organism evidence="4 5">
    <name type="scientific">Orrella marina</name>
    <dbReference type="NCBI Taxonomy" id="2163011"/>
    <lineage>
        <taxon>Bacteria</taxon>
        <taxon>Pseudomonadati</taxon>
        <taxon>Pseudomonadota</taxon>
        <taxon>Betaproteobacteria</taxon>
        <taxon>Burkholderiales</taxon>
        <taxon>Alcaligenaceae</taxon>
        <taxon>Orrella</taxon>
    </lineage>
</organism>
<feature type="domain" description="p-hydroxybenzoic acid efflux pump subunit AaeA-like beta-barrel" evidence="3">
    <location>
        <begin position="245"/>
        <end position="340"/>
    </location>
</feature>
<evidence type="ECO:0000313" key="4">
    <source>
        <dbReference type="EMBL" id="AWB35605.1"/>
    </source>
</evidence>
<dbReference type="Gene3D" id="2.40.30.170">
    <property type="match status" value="1"/>
</dbReference>
<dbReference type="Gene3D" id="1.10.287.470">
    <property type="entry name" value="Helix hairpin bin"/>
    <property type="match status" value="1"/>
</dbReference>
<feature type="domain" description="Multidrug resistance protein MdtA-like barrel-sandwich hybrid" evidence="2">
    <location>
        <begin position="47"/>
        <end position="240"/>
    </location>
</feature>
<dbReference type="InterPro" id="IPR050393">
    <property type="entry name" value="MFP_Efflux_Pump"/>
</dbReference>
<reference evidence="4 5" key="1">
    <citation type="submission" date="2018-04" db="EMBL/GenBank/DDBJ databases">
        <title>Bordetella sp. HZ20 isolated from seawater.</title>
        <authorList>
            <person name="Sun C."/>
        </authorList>
    </citation>
    <scope>NUCLEOTIDE SEQUENCE [LARGE SCALE GENOMIC DNA]</scope>
    <source>
        <strain evidence="4 5">HZ20</strain>
    </source>
</reference>
<evidence type="ECO:0000313" key="5">
    <source>
        <dbReference type="Proteomes" id="UP000244571"/>
    </source>
</evidence>
<gene>
    <name evidence="4" type="ORF">DBV39_03230</name>
</gene>
<keyword evidence="5" id="KW-1185">Reference proteome</keyword>
<dbReference type="AlphaFoldDB" id="A0A2R4XPA5"/>
<dbReference type="Pfam" id="PF25963">
    <property type="entry name" value="Beta-barrel_AAEA"/>
    <property type="match status" value="1"/>
</dbReference>
<evidence type="ECO:0000256" key="1">
    <source>
        <dbReference type="SAM" id="Coils"/>
    </source>
</evidence>